<name>A0ABU5V5H1_9GAMM</name>
<sequence>MHGGIGAVLALVLSGCAGHAVVQEREASTYSVDRRLLVPESDVAGGSVNAYTLAASEGFRMPRPVQVPSPQLPQDPRQPSLPATTVCVQVILDAAGQVQRSEPLLGHSACAAGADPANQRLLQAVQAATAQWTFVPAARCHFPAGVSPRAADDCSGATRIEEVPVTLAYAFTFEVIEGRTVVRSQTGVR</sequence>
<evidence type="ECO:0008006" key="3">
    <source>
        <dbReference type="Google" id="ProtNLM"/>
    </source>
</evidence>
<proteinExistence type="predicted"/>
<evidence type="ECO:0000313" key="1">
    <source>
        <dbReference type="EMBL" id="MEA5668601.1"/>
    </source>
</evidence>
<organism evidence="1 2">
    <name type="scientific">Stenotrophomonas capsici</name>
    <dbReference type="NCBI Taxonomy" id="3110230"/>
    <lineage>
        <taxon>Bacteria</taxon>
        <taxon>Pseudomonadati</taxon>
        <taxon>Pseudomonadota</taxon>
        <taxon>Gammaproteobacteria</taxon>
        <taxon>Lysobacterales</taxon>
        <taxon>Lysobacteraceae</taxon>
        <taxon>Stenotrophomonas</taxon>
    </lineage>
</organism>
<accession>A0ABU5V5H1</accession>
<comment type="caution">
    <text evidence="1">The sequence shown here is derived from an EMBL/GenBank/DDBJ whole genome shotgun (WGS) entry which is preliminary data.</text>
</comment>
<evidence type="ECO:0000313" key="2">
    <source>
        <dbReference type="Proteomes" id="UP001301653"/>
    </source>
</evidence>
<dbReference type="EMBL" id="JAYFUH010000249">
    <property type="protein sequence ID" value="MEA5668601.1"/>
    <property type="molecule type" value="Genomic_DNA"/>
</dbReference>
<protein>
    <recommendedName>
        <fullName evidence="3">Lipoprotein</fullName>
    </recommendedName>
</protein>
<dbReference type="Proteomes" id="UP001301653">
    <property type="component" value="Unassembled WGS sequence"/>
</dbReference>
<dbReference type="RefSeq" id="WP_323439183.1">
    <property type="nucleotide sequence ID" value="NZ_JAYFUH010000249.1"/>
</dbReference>
<keyword evidence="2" id="KW-1185">Reference proteome</keyword>
<gene>
    <name evidence="1" type="ORF">VA603_13720</name>
</gene>
<reference evidence="1 2" key="1">
    <citation type="submission" date="2023-12" db="EMBL/GenBank/DDBJ databases">
        <title>Stenotrophomonas guangdongensis sp. nov., isolated from wilted pepper plants (Capsicum annuum).</title>
        <authorList>
            <person name="Qiu M."/>
            <person name="Li Y."/>
            <person name="Liu Q."/>
            <person name="Zhang X."/>
            <person name="Huang Y."/>
            <person name="Guo R."/>
            <person name="Hu M."/>
            <person name="Zhou J."/>
            <person name="Zhou X."/>
        </authorList>
    </citation>
    <scope>NUCLEOTIDE SEQUENCE [LARGE SCALE GENOMIC DNA]</scope>
    <source>
        <strain evidence="1 2">MH1</strain>
    </source>
</reference>